<reference evidence="3 4" key="1">
    <citation type="submission" date="2019-02" db="EMBL/GenBank/DDBJ databases">
        <title>Genome sequencing of the rare red list fungi Phlebia centrifuga.</title>
        <authorList>
            <person name="Buettner E."/>
            <person name="Kellner H."/>
        </authorList>
    </citation>
    <scope>NUCLEOTIDE SEQUENCE [LARGE SCALE GENOMIC DNA]</scope>
    <source>
        <strain evidence="3 4">DSM 108282</strain>
    </source>
</reference>
<keyword evidence="4" id="KW-1185">Reference proteome</keyword>
<accession>A0A4S4KCJ5</accession>
<keyword evidence="2" id="KW-0732">Signal</keyword>
<feature type="compositionally biased region" description="Polar residues" evidence="1">
    <location>
        <begin position="151"/>
        <end position="171"/>
    </location>
</feature>
<organism evidence="3 4">
    <name type="scientific">Hermanssonia centrifuga</name>
    <dbReference type="NCBI Taxonomy" id="98765"/>
    <lineage>
        <taxon>Eukaryota</taxon>
        <taxon>Fungi</taxon>
        <taxon>Dikarya</taxon>
        <taxon>Basidiomycota</taxon>
        <taxon>Agaricomycotina</taxon>
        <taxon>Agaricomycetes</taxon>
        <taxon>Polyporales</taxon>
        <taxon>Meruliaceae</taxon>
        <taxon>Hermanssonia</taxon>
    </lineage>
</organism>
<dbReference type="Proteomes" id="UP000309038">
    <property type="component" value="Unassembled WGS sequence"/>
</dbReference>
<feature type="compositionally biased region" description="Basic and acidic residues" evidence="1">
    <location>
        <begin position="135"/>
        <end position="149"/>
    </location>
</feature>
<dbReference type="AlphaFoldDB" id="A0A4S4KCJ5"/>
<dbReference type="EMBL" id="SGPJ01000288">
    <property type="protein sequence ID" value="THG95781.1"/>
    <property type="molecule type" value="Genomic_DNA"/>
</dbReference>
<evidence type="ECO:0000313" key="3">
    <source>
        <dbReference type="EMBL" id="THG95781.1"/>
    </source>
</evidence>
<evidence type="ECO:0000313" key="4">
    <source>
        <dbReference type="Proteomes" id="UP000309038"/>
    </source>
</evidence>
<feature type="signal peptide" evidence="2">
    <location>
        <begin position="1"/>
        <end position="22"/>
    </location>
</feature>
<name>A0A4S4KCJ5_9APHY</name>
<evidence type="ECO:0000256" key="2">
    <source>
        <dbReference type="SAM" id="SignalP"/>
    </source>
</evidence>
<proteinExistence type="predicted"/>
<feature type="compositionally biased region" description="Basic and acidic residues" evidence="1">
    <location>
        <begin position="196"/>
        <end position="210"/>
    </location>
</feature>
<comment type="caution">
    <text evidence="3">The sequence shown here is derived from an EMBL/GenBank/DDBJ whole genome shotgun (WGS) entry which is preliminary data.</text>
</comment>
<protein>
    <submittedName>
        <fullName evidence="3">Uncharacterized protein</fullName>
    </submittedName>
</protein>
<sequence>MPSLRQTLLLSTLALAALPVHPFPAGPGMPTRPEPTPLIVPLEPGMLLGRHYYYHHQPPPPLLKRGPLVLMDPALESQFAKASSPPPSASRASSNNAEHPSAAKEKGGSSGKKEKKKTEKKGGATRRYGPFPRYLAERKGAMVQMRDDVNDVSNVGPSSRSGIAETSSSDSGALAPPAVPSNAFITNHMNGTDQSPHVDRSKAQDKDKSQKSAGKSSKSKGGKESKTGY</sequence>
<feature type="region of interest" description="Disordered" evidence="1">
    <location>
        <begin position="78"/>
        <end position="229"/>
    </location>
</feature>
<evidence type="ECO:0000256" key="1">
    <source>
        <dbReference type="SAM" id="MobiDB-lite"/>
    </source>
</evidence>
<feature type="compositionally biased region" description="Polar residues" evidence="1">
    <location>
        <begin position="183"/>
        <end position="195"/>
    </location>
</feature>
<feature type="chain" id="PRO_5020693594" evidence="2">
    <location>
        <begin position="23"/>
        <end position="229"/>
    </location>
</feature>
<gene>
    <name evidence="3" type="ORF">EW026_g5939</name>
</gene>